<feature type="region of interest" description="Disordered" evidence="1">
    <location>
        <begin position="80"/>
        <end position="124"/>
    </location>
</feature>
<evidence type="ECO:0000313" key="2">
    <source>
        <dbReference type="EMBL" id="CAH3136073.1"/>
    </source>
</evidence>
<gene>
    <name evidence="2" type="ORF">PLOB_00038262</name>
</gene>
<reference evidence="2 3" key="1">
    <citation type="submission" date="2022-05" db="EMBL/GenBank/DDBJ databases">
        <authorList>
            <consortium name="Genoscope - CEA"/>
            <person name="William W."/>
        </authorList>
    </citation>
    <scope>NUCLEOTIDE SEQUENCE [LARGE SCALE GENOMIC DNA]</scope>
</reference>
<protein>
    <submittedName>
        <fullName evidence="2">Uncharacterized protein</fullName>
    </submittedName>
</protein>
<evidence type="ECO:0000256" key="1">
    <source>
        <dbReference type="SAM" id="MobiDB-lite"/>
    </source>
</evidence>
<comment type="caution">
    <text evidence="2">The sequence shown here is derived from an EMBL/GenBank/DDBJ whole genome shotgun (WGS) entry which is preliminary data.</text>
</comment>
<sequence length="155" mass="17707">MHILIHHVPHMLRRHGSLKMFSGQGVEKKNDDFRRYFYTKINRWDSAKDLLIGGKTAGSTQGLRESKQRLREKEGVVLDGERKAAGSKESCQSNSPIPPHQISSTTKSAVHFSRTKENESNRASCSTVSTRESIQQKDKEASINKCVFRWHFKHT</sequence>
<accession>A0ABN8PBG3</accession>
<dbReference type="EMBL" id="CALNXK010000057">
    <property type="protein sequence ID" value="CAH3136073.1"/>
    <property type="molecule type" value="Genomic_DNA"/>
</dbReference>
<dbReference type="Proteomes" id="UP001159405">
    <property type="component" value="Unassembled WGS sequence"/>
</dbReference>
<evidence type="ECO:0000313" key="3">
    <source>
        <dbReference type="Proteomes" id="UP001159405"/>
    </source>
</evidence>
<feature type="compositionally biased region" description="Polar residues" evidence="1">
    <location>
        <begin position="89"/>
        <end position="108"/>
    </location>
</feature>
<keyword evidence="3" id="KW-1185">Reference proteome</keyword>
<name>A0ABN8PBG3_9CNID</name>
<proteinExistence type="predicted"/>
<organism evidence="2 3">
    <name type="scientific">Porites lobata</name>
    <dbReference type="NCBI Taxonomy" id="104759"/>
    <lineage>
        <taxon>Eukaryota</taxon>
        <taxon>Metazoa</taxon>
        <taxon>Cnidaria</taxon>
        <taxon>Anthozoa</taxon>
        <taxon>Hexacorallia</taxon>
        <taxon>Scleractinia</taxon>
        <taxon>Fungiina</taxon>
        <taxon>Poritidae</taxon>
        <taxon>Porites</taxon>
    </lineage>
</organism>